<dbReference type="STRING" id="1325735.A0A428UQ92"/>
<dbReference type="AlphaFoldDB" id="A0A428UQ92"/>
<dbReference type="Proteomes" id="UP000287144">
    <property type="component" value="Unassembled WGS sequence"/>
</dbReference>
<feature type="region of interest" description="Disordered" evidence="1">
    <location>
        <begin position="241"/>
        <end position="260"/>
    </location>
</feature>
<protein>
    <submittedName>
        <fullName evidence="2">Uncharacterized protein</fullName>
    </submittedName>
</protein>
<sequence length="391" mass="43449">MSLIGNPRWSGTRIIIDAESGSACLKVDDRYELAETVSSLKFTTHFASARTQEERHEAVADDWLTFDDGANFDEDAESTTDKPSKFQEMMSPVLAYKEDGKFHENSARPGAFFVGYSMYNLTPVILRAAPAGTAPSIVSDDLSMGCQLEQVPGGCIDSTEVILTAPAAVPGNISAMKTALKADGNFCDAFEGCSARSIYRQLEASWTSLSKSRHPHVVQRTALFRSGIDGPRHALSVCQPKEPDGLLDPTRQQSVTNPPKSHMLPDAQLVLLKGSRRQPGFLYKAPYMANLLYPSLLLDELQQFSSAHPNDSLPMKSMLFAVQLWCDIKAHPRLQKEAFLVGGREIRDVSVDEFILGFEHWLRHHEEKQLLEYIHPFRFYKCLLPPGFAVG</sequence>
<proteinExistence type="predicted"/>
<accession>A0A428UQ92</accession>
<evidence type="ECO:0000313" key="3">
    <source>
        <dbReference type="Proteomes" id="UP000287144"/>
    </source>
</evidence>
<evidence type="ECO:0000256" key="1">
    <source>
        <dbReference type="SAM" id="MobiDB-lite"/>
    </source>
</evidence>
<comment type="caution">
    <text evidence="2">The sequence shown here is derived from an EMBL/GenBank/DDBJ whole genome shotgun (WGS) entry which is preliminary data.</text>
</comment>
<keyword evidence="3" id="KW-1185">Reference proteome</keyword>
<reference evidence="2 3" key="1">
    <citation type="submission" date="2017-06" db="EMBL/GenBank/DDBJ databases">
        <title>Comparative genomic analysis of Ambrosia Fusariam Clade fungi.</title>
        <authorList>
            <person name="Stajich J.E."/>
            <person name="Carrillo J."/>
            <person name="Kijimoto T."/>
            <person name="Eskalen A."/>
            <person name="O'Donnell K."/>
            <person name="Kasson M."/>
        </authorList>
    </citation>
    <scope>NUCLEOTIDE SEQUENCE [LARGE SCALE GENOMIC DNA]</scope>
    <source>
        <strain evidence="2 3">NRRL62579</strain>
    </source>
</reference>
<gene>
    <name evidence="2" type="ORF">CEP52_000062</name>
</gene>
<feature type="compositionally biased region" description="Polar residues" evidence="1">
    <location>
        <begin position="250"/>
        <end position="259"/>
    </location>
</feature>
<name>A0A428UQ92_9HYPO</name>
<evidence type="ECO:0000313" key="2">
    <source>
        <dbReference type="EMBL" id="RSM16380.1"/>
    </source>
</evidence>
<organism evidence="2 3">
    <name type="scientific">Fusarium oligoseptatum</name>
    <dbReference type="NCBI Taxonomy" id="2604345"/>
    <lineage>
        <taxon>Eukaryota</taxon>
        <taxon>Fungi</taxon>
        <taxon>Dikarya</taxon>
        <taxon>Ascomycota</taxon>
        <taxon>Pezizomycotina</taxon>
        <taxon>Sordariomycetes</taxon>
        <taxon>Hypocreomycetidae</taxon>
        <taxon>Hypocreales</taxon>
        <taxon>Nectriaceae</taxon>
        <taxon>Fusarium</taxon>
        <taxon>Fusarium solani species complex</taxon>
    </lineage>
</organism>
<dbReference type="EMBL" id="NKCK01000001">
    <property type="protein sequence ID" value="RSM16380.1"/>
    <property type="molecule type" value="Genomic_DNA"/>
</dbReference>